<dbReference type="Pfam" id="PF13737">
    <property type="entry name" value="DDE_Tnp_1_5"/>
    <property type="match status" value="1"/>
</dbReference>
<proteinExistence type="predicted"/>
<gene>
    <name evidence="2" type="ORF">M2350_003775</name>
</gene>
<keyword evidence="3" id="KW-1185">Reference proteome</keyword>
<reference evidence="2 3" key="1">
    <citation type="submission" date="2022-08" db="EMBL/GenBank/DDBJ databases">
        <title>Bacterial and archaeal communities from various locations to study Microbial Dark Matter (Phase II).</title>
        <authorList>
            <person name="Stepanauskas R."/>
        </authorList>
    </citation>
    <scope>NUCLEOTIDE SEQUENCE [LARGE SCALE GENOMIC DNA]</scope>
    <source>
        <strain evidence="2 3">PD1</strain>
    </source>
</reference>
<evidence type="ECO:0000313" key="2">
    <source>
        <dbReference type="EMBL" id="MCS3921326.1"/>
    </source>
</evidence>
<dbReference type="EMBL" id="JANUCP010000014">
    <property type="protein sequence ID" value="MCS3921326.1"/>
    <property type="molecule type" value="Genomic_DNA"/>
</dbReference>
<accession>A0ABT2EV51</accession>
<dbReference type="RefSeq" id="WP_029666349.1">
    <property type="nucleotide sequence ID" value="NZ_CP130454.1"/>
</dbReference>
<comment type="caution">
    <text evidence="2">The sequence shown here is derived from an EMBL/GenBank/DDBJ whole genome shotgun (WGS) entry which is preliminary data.</text>
</comment>
<feature type="domain" description="Transposase DDE" evidence="1">
    <location>
        <begin position="18"/>
        <end position="69"/>
    </location>
</feature>
<name>A0ABT2EV51_9BACT</name>
<sequence>MRKRNSVNLTTIPISHIFFLAKQFCKERPSRKPKRGRPLSYPEHLILTLLAIKQVYGLSYRQIPLFVRESFGKIPCLSTLHYRVSKISQERLEEFLRWLVKKGVS</sequence>
<protein>
    <recommendedName>
        <fullName evidence="1">Transposase DDE domain-containing protein</fullName>
    </recommendedName>
</protein>
<dbReference type="Proteomes" id="UP001204798">
    <property type="component" value="Unassembled WGS sequence"/>
</dbReference>
<evidence type="ECO:0000313" key="3">
    <source>
        <dbReference type="Proteomes" id="UP001204798"/>
    </source>
</evidence>
<evidence type="ECO:0000259" key="1">
    <source>
        <dbReference type="Pfam" id="PF13737"/>
    </source>
</evidence>
<organism evidence="2 3">
    <name type="scientific">Candidatus Fervidibacter sacchari</name>
    <dbReference type="NCBI Taxonomy" id="1448929"/>
    <lineage>
        <taxon>Bacteria</taxon>
        <taxon>Candidatus Fervidibacterota</taxon>
        <taxon>Candidatus Fervidibacter</taxon>
    </lineage>
</organism>
<dbReference type="InterPro" id="IPR025668">
    <property type="entry name" value="Tnp_DDE_dom"/>
</dbReference>